<sequence length="612" mass="68257">MELLHVTDTKGVAEMLEAALIDQFMTVTGCRNEKPGMKTIVSYVACKEVVLHARSSSSKEAGVKALANVSLGHTEEGVHRVFAKQGLSLPVKISYADFPSCPKIPYIKLSDWILYLSSASRLHFLTGVKDPLQRSAVCKEFWERWRFAHPNHPIFASGQDLSRCVPILHHGDEGRTYRRLAIMVISTHGVLGRGTKQHRPRKNVPIAEDEMRMNFLGSTMVSHYIFAAMPHGLYKPNPEVLDTMLAIYSEDIRSLSEEGITTSDGRLFFWCLGIKGDLPYLAKTGHMDRNFGRGPKQASSKNPCAGICWKCDAGREDLPAPCPFEDCSLGAAWRSTCGQTPGWSTPSPLLVMPHGDSSSFFVEDLWHCWHLGCGKSFIASVLAVVVTTMGGPSIPWKLEKLTADFRAYCKRAKIYCTASAITQDLLGWESTAAMPQGSWHKGAVTTCLMQWMEDFFGRNEEMQASSNELLPVMVATLEMGNSFISCLYKNGVWIRKTPARAVAEMGYGFLQGYMKLARMCFNAGVRRFVILPKMHMIAHTVFWMFDQADIRDSNLCIRALGLLSAIRSELNGDDFEAEKMRLMGSWNALQTLVEVDAKFQFLQAAEKFDAVV</sequence>
<evidence type="ECO:0000313" key="2">
    <source>
        <dbReference type="Proteomes" id="UP000186817"/>
    </source>
</evidence>
<accession>A0A1Q9D6I8</accession>
<evidence type="ECO:0000313" key="1">
    <source>
        <dbReference type="EMBL" id="OLP90799.1"/>
    </source>
</evidence>
<dbReference type="EMBL" id="LSRX01000694">
    <property type="protein sequence ID" value="OLP90799.1"/>
    <property type="molecule type" value="Genomic_DNA"/>
</dbReference>
<keyword evidence="2" id="KW-1185">Reference proteome</keyword>
<proteinExistence type="predicted"/>
<gene>
    <name evidence="1" type="ORF">AK812_SmicGene27574</name>
</gene>
<comment type="caution">
    <text evidence="1">The sequence shown here is derived from an EMBL/GenBank/DDBJ whole genome shotgun (WGS) entry which is preliminary data.</text>
</comment>
<name>A0A1Q9D6I8_SYMMI</name>
<organism evidence="1 2">
    <name type="scientific">Symbiodinium microadriaticum</name>
    <name type="common">Dinoflagellate</name>
    <name type="synonym">Zooxanthella microadriatica</name>
    <dbReference type="NCBI Taxonomy" id="2951"/>
    <lineage>
        <taxon>Eukaryota</taxon>
        <taxon>Sar</taxon>
        <taxon>Alveolata</taxon>
        <taxon>Dinophyceae</taxon>
        <taxon>Suessiales</taxon>
        <taxon>Symbiodiniaceae</taxon>
        <taxon>Symbiodinium</taxon>
    </lineage>
</organism>
<dbReference type="Proteomes" id="UP000186817">
    <property type="component" value="Unassembled WGS sequence"/>
</dbReference>
<dbReference type="OrthoDB" id="407877at2759"/>
<protein>
    <submittedName>
        <fullName evidence="1">Uncharacterized protein</fullName>
    </submittedName>
</protein>
<dbReference type="AlphaFoldDB" id="A0A1Q9D6I8"/>
<reference evidence="1 2" key="1">
    <citation type="submission" date="2016-02" db="EMBL/GenBank/DDBJ databases">
        <title>Genome analysis of coral dinoflagellate symbionts highlights evolutionary adaptations to a symbiotic lifestyle.</title>
        <authorList>
            <person name="Aranda M."/>
            <person name="Li Y."/>
            <person name="Liew Y.J."/>
            <person name="Baumgarten S."/>
            <person name="Simakov O."/>
            <person name="Wilson M."/>
            <person name="Piel J."/>
            <person name="Ashoor H."/>
            <person name="Bougouffa S."/>
            <person name="Bajic V.B."/>
            <person name="Ryu T."/>
            <person name="Ravasi T."/>
            <person name="Bayer T."/>
            <person name="Micklem G."/>
            <person name="Kim H."/>
            <person name="Bhak J."/>
            <person name="Lajeunesse T.C."/>
            <person name="Voolstra C.R."/>
        </authorList>
    </citation>
    <scope>NUCLEOTIDE SEQUENCE [LARGE SCALE GENOMIC DNA]</scope>
    <source>
        <strain evidence="1 2">CCMP2467</strain>
    </source>
</reference>